<dbReference type="CDD" id="cd05466">
    <property type="entry name" value="PBP2_LTTR_substrate"/>
    <property type="match status" value="1"/>
</dbReference>
<dbReference type="PRINTS" id="PR00039">
    <property type="entry name" value="HTHLYSR"/>
</dbReference>
<keyword evidence="7" id="KW-1185">Reference proteome</keyword>
<dbReference type="PANTHER" id="PTHR30419">
    <property type="entry name" value="HTH-TYPE TRANSCRIPTIONAL REGULATOR YBHD"/>
    <property type="match status" value="1"/>
</dbReference>
<evidence type="ECO:0000256" key="4">
    <source>
        <dbReference type="ARBA" id="ARBA00023163"/>
    </source>
</evidence>
<dbReference type="EMBL" id="JBCEWA010000006">
    <property type="protein sequence ID" value="MEL5988595.1"/>
    <property type="molecule type" value="Genomic_DNA"/>
</dbReference>
<dbReference type="Gene3D" id="3.40.190.290">
    <property type="match status" value="1"/>
</dbReference>
<dbReference type="Pfam" id="PF00126">
    <property type="entry name" value="HTH_1"/>
    <property type="match status" value="1"/>
</dbReference>
<name>A0ABU9LKQ8_9BACL</name>
<dbReference type="InterPro" id="IPR000847">
    <property type="entry name" value="LysR_HTH_N"/>
</dbReference>
<dbReference type="PANTHER" id="PTHR30419:SF28">
    <property type="entry name" value="HTH-TYPE TRANSCRIPTIONAL REGULATOR BSDA"/>
    <property type="match status" value="1"/>
</dbReference>
<dbReference type="RefSeq" id="WP_068450342.1">
    <property type="nucleotide sequence ID" value="NZ_CP147847.1"/>
</dbReference>
<dbReference type="InterPro" id="IPR005119">
    <property type="entry name" value="LysR_subst-bd"/>
</dbReference>
<protein>
    <submittedName>
        <fullName evidence="6">LysR family transcriptional regulator</fullName>
    </submittedName>
</protein>
<evidence type="ECO:0000313" key="7">
    <source>
        <dbReference type="Proteomes" id="UP001398420"/>
    </source>
</evidence>
<feature type="domain" description="HTH lysR-type" evidence="5">
    <location>
        <begin position="1"/>
        <end position="56"/>
    </location>
</feature>
<evidence type="ECO:0000259" key="5">
    <source>
        <dbReference type="PROSITE" id="PS50931"/>
    </source>
</evidence>
<sequence length="293" mass="33493">MNIYESFVKIVELGSFTKAAEALGYTQSAISQMVNNLEKELDTTLIIRSRKGISLTPDGEEMLPFIKNICHAHSELKEKHQEMQGLERGLIRIGTFSSVSTNWIPTLLHDFKQLYPGVHFELQQGEYTSISKWIYEGTVDFGFVNPAAVSNLTTIPLAQDEVLAVLPYGHELADHDEVHIHDLTKDPFIQIDEGDFSEPQHYFEKANLTPNTQFKVYDDYTIMAMVEQQLGISMLPKLVLSRCPYHILTKRISPPVVRTISLAYKNKKVLPIASRYFIDFITEHFSKKQETRI</sequence>
<keyword evidence="2" id="KW-0805">Transcription regulation</keyword>
<proteinExistence type="inferred from homology"/>
<dbReference type="InterPro" id="IPR036390">
    <property type="entry name" value="WH_DNA-bd_sf"/>
</dbReference>
<dbReference type="SUPFAM" id="SSF46785">
    <property type="entry name" value="Winged helix' DNA-binding domain"/>
    <property type="match status" value="1"/>
</dbReference>
<dbReference type="InterPro" id="IPR036388">
    <property type="entry name" value="WH-like_DNA-bd_sf"/>
</dbReference>
<dbReference type="PROSITE" id="PS50931">
    <property type="entry name" value="HTH_LYSR"/>
    <property type="match status" value="1"/>
</dbReference>
<dbReference type="SUPFAM" id="SSF53850">
    <property type="entry name" value="Periplasmic binding protein-like II"/>
    <property type="match status" value="1"/>
</dbReference>
<keyword evidence="4" id="KW-0804">Transcription</keyword>
<accession>A0ABU9LKQ8</accession>
<dbReference type="InterPro" id="IPR050950">
    <property type="entry name" value="HTH-type_LysR_regulators"/>
</dbReference>
<comment type="similarity">
    <text evidence="1">Belongs to the LysR transcriptional regulatory family.</text>
</comment>
<evidence type="ECO:0000313" key="6">
    <source>
        <dbReference type="EMBL" id="MEL5988595.1"/>
    </source>
</evidence>
<gene>
    <name evidence="6" type="ORF">AAF454_09285</name>
</gene>
<dbReference type="Gene3D" id="1.10.10.10">
    <property type="entry name" value="Winged helix-like DNA-binding domain superfamily/Winged helix DNA-binding domain"/>
    <property type="match status" value="1"/>
</dbReference>
<dbReference type="Proteomes" id="UP001398420">
    <property type="component" value="Unassembled WGS sequence"/>
</dbReference>
<evidence type="ECO:0000256" key="2">
    <source>
        <dbReference type="ARBA" id="ARBA00023015"/>
    </source>
</evidence>
<keyword evidence="3" id="KW-0238">DNA-binding</keyword>
<organism evidence="6 7">
    <name type="scientific">Kurthia gibsonii</name>
    <dbReference type="NCBI Taxonomy" id="33946"/>
    <lineage>
        <taxon>Bacteria</taxon>
        <taxon>Bacillati</taxon>
        <taxon>Bacillota</taxon>
        <taxon>Bacilli</taxon>
        <taxon>Bacillales</taxon>
        <taxon>Caryophanaceae</taxon>
        <taxon>Kurthia</taxon>
    </lineage>
</organism>
<reference evidence="6 7" key="1">
    <citation type="submission" date="2024-04" db="EMBL/GenBank/DDBJ databases">
        <authorList>
            <person name="Wu Y.S."/>
            <person name="Zhang L."/>
        </authorList>
    </citation>
    <scope>NUCLEOTIDE SEQUENCE [LARGE SCALE GENOMIC DNA]</scope>
    <source>
        <strain evidence="6 7">KG-01</strain>
    </source>
</reference>
<dbReference type="Pfam" id="PF03466">
    <property type="entry name" value="LysR_substrate"/>
    <property type="match status" value="1"/>
</dbReference>
<evidence type="ECO:0000256" key="1">
    <source>
        <dbReference type="ARBA" id="ARBA00009437"/>
    </source>
</evidence>
<comment type="caution">
    <text evidence="6">The sequence shown here is derived from an EMBL/GenBank/DDBJ whole genome shotgun (WGS) entry which is preliminary data.</text>
</comment>
<evidence type="ECO:0000256" key="3">
    <source>
        <dbReference type="ARBA" id="ARBA00023125"/>
    </source>
</evidence>